<dbReference type="AlphaFoldDB" id="A0AA35JVI9"/>
<dbReference type="EMBL" id="OX395127">
    <property type="protein sequence ID" value="CAI5766486.1"/>
    <property type="molecule type" value="Genomic_DNA"/>
</dbReference>
<evidence type="ECO:0000313" key="3">
    <source>
        <dbReference type="Proteomes" id="UP001178461"/>
    </source>
</evidence>
<dbReference type="Proteomes" id="UP001178461">
    <property type="component" value="Chromosome 2"/>
</dbReference>
<organism evidence="2 3">
    <name type="scientific">Podarcis lilfordi</name>
    <name type="common">Lilford's wall lizard</name>
    <dbReference type="NCBI Taxonomy" id="74358"/>
    <lineage>
        <taxon>Eukaryota</taxon>
        <taxon>Metazoa</taxon>
        <taxon>Chordata</taxon>
        <taxon>Craniata</taxon>
        <taxon>Vertebrata</taxon>
        <taxon>Euteleostomi</taxon>
        <taxon>Lepidosauria</taxon>
        <taxon>Squamata</taxon>
        <taxon>Bifurcata</taxon>
        <taxon>Unidentata</taxon>
        <taxon>Episquamata</taxon>
        <taxon>Laterata</taxon>
        <taxon>Lacertibaenia</taxon>
        <taxon>Lacertidae</taxon>
        <taxon>Podarcis</taxon>
    </lineage>
</organism>
<sequence length="125" mass="13753">MQVEHHSHASGFNPLQMFGRISSPHCLSAKEQAPQLGSGISLFVGFRMIPGSIREFWGRRHPVMEQNLASMSSWAFSQCCDIIAGLTSSFPALLCSIEFPGEPPCHKAGSKDRKLGNKILPSQER</sequence>
<name>A0AA35JVI9_9SAUR</name>
<feature type="region of interest" description="Disordered" evidence="1">
    <location>
        <begin position="102"/>
        <end position="125"/>
    </location>
</feature>
<reference evidence="2" key="1">
    <citation type="submission" date="2022-12" db="EMBL/GenBank/DDBJ databases">
        <authorList>
            <person name="Alioto T."/>
            <person name="Alioto T."/>
            <person name="Gomez Garrido J."/>
        </authorList>
    </citation>
    <scope>NUCLEOTIDE SEQUENCE</scope>
</reference>
<evidence type="ECO:0000313" key="2">
    <source>
        <dbReference type="EMBL" id="CAI5766486.1"/>
    </source>
</evidence>
<evidence type="ECO:0000256" key="1">
    <source>
        <dbReference type="SAM" id="MobiDB-lite"/>
    </source>
</evidence>
<keyword evidence="3" id="KW-1185">Reference proteome</keyword>
<proteinExistence type="predicted"/>
<protein>
    <submittedName>
        <fullName evidence="2">Uncharacterized protein</fullName>
    </submittedName>
</protein>
<accession>A0AA35JVI9</accession>
<gene>
    <name evidence="2" type="ORF">PODLI_1B021343</name>
</gene>